<gene>
    <name evidence="8" type="ORF">CEB94_12050</name>
</gene>
<dbReference type="RefSeq" id="WP_175432184.1">
    <property type="nucleotide sequence ID" value="NZ_CP021978.1"/>
</dbReference>
<name>A0A6G5RBQ0_9ACTN</name>
<evidence type="ECO:0000259" key="7">
    <source>
        <dbReference type="Pfam" id="PF17189"/>
    </source>
</evidence>
<dbReference type="GO" id="GO:0016020">
    <property type="term" value="C:membrane"/>
    <property type="evidence" value="ECO:0007669"/>
    <property type="project" value="GOC"/>
</dbReference>
<keyword evidence="4" id="KW-0326">Glycosidase</keyword>
<dbReference type="GO" id="GO:0004348">
    <property type="term" value="F:glucosylceramidase activity"/>
    <property type="evidence" value="ECO:0007669"/>
    <property type="project" value="InterPro"/>
</dbReference>
<dbReference type="PANTHER" id="PTHR11069:SF23">
    <property type="entry name" value="LYSOSOMAL ACID GLUCOSYLCERAMIDASE"/>
    <property type="match status" value="1"/>
</dbReference>
<dbReference type="Pfam" id="PF02055">
    <property type="entry name" value="Glyco_hydro_30"/>
    <property type="match status" value="1"/>
</dbReference>
<evidence type="ECO:0000256" key="3">
    <source>
        <dbReference type="ARBA" id="ARBA00022801"/>
    </source>
</evidence>
<proteinExistence type="inferred from homology"/>
<comment type="similarity">
    <text evidence="1 4">Belongs to the glycosyl hydrolase 30 family.</text>
</comment>
<evidence type="ECO:0000256" key="2">
    <source>
        <dbReference type="ARBA" id="ARBA00022729"/>
    </source>
</evidence>
<dbReference type="KEGG" id="shaw:CEB94_12050"/>
<dbReference type="GO" id="GO:0006680">
    <property type="term" value="P:glucosylceramide catabolic process"/>
    <property type="evidence" value="ECO:0007669"/>
    <property type="project" value="TreeGrafter"/>
</dbReference>
<keyword evidence="2 5" id="KW-0732">Signal</keyword>
<dbReference type="Proteomes" id="UP000495940">
    <property type="component" value="Chromosome"/>
</dbReference>
<evidence type="ECO:0000259" key="6">
    <source>
        <dbReference type="Pfam" id="PF02055"/>
    </source>
</evidence>
<keyword evidence="9" id="KW-1185">Reference proteome</keyword>
<dbReference type="InterPro" id="IPR013780">
    <property type="entry name" value="Glyco_hydro_b"/>
</dbReference>
<dbReference type="SUPFAM" id="SSF51445">
    <property type="entry name" value="(Trans)glycosidases"/>
    <property type="match status" value="1"/>
</dbReference>
<organism evidence="8 9">
    <name type="scientific">Streptomyces hawaiiensis</name>
    <dbReference type="NCBI Taxonomy" id="67305"/>
    <lineage>
        <taxon>Bacteria</taxon>
        <taxon>Bacillati</taxon>
        <taxon>Actinomycetota</taxon>
        <taxon>Actinomycetes</taxon>
        <taxon>Kitasatosporales</taxon>
        <taxon>Streptomycetaceae</taxon>
        <taxon>Streptomyces</taxon>
    </lineage>
</organism>
<feature type="domain" description="Glycosyl hydrolase family 30 TIM-barrel" evidence="6">
    <location>
        <begin position="127"/>
        <end position="282"/>
    </location>
</feature>
<evidence type="ECO:0000313" key="8">
    <source>
        <dbReference type="EMBL" id="QCD55528.1"/>
    </source>
</evidence>
<dbReference type="Pfam" id="PF17189">
    <property type="entry name" value="Glyco_hydro_30C"/>
    <property type="match status" value="1"/>
</dbReference>
<keyword evidence="3 4" id="KW-0378">Hydrolase</keyword>
<evidence type="ECO:0000256" key="5">
    <source>
        <dbReference type="SAM" id="SignalP"/>
    </source>
</evidence>
<sequence length="472" mass="50863">MTGRITLRRIRTWTVTSLAVLLTTAGVTAEALPEDLRADASATINGSTRHQPIDGFGISEHFGRAEIMRGSQGLPAERQREILDLLFSRSTGAGLSILRLGIDSGIQPTDPGGPDATPNYVWDRDDKGQVWLAQQAKAYGVNRFYADAWTAPGYMKTNGTDANGGTLCGLSGATCASGDWRKAYANYLVQYARFYAQEGIRINDLGFTNEPDYTATYDSMRLTPAQAVEFTKVFGPVARAGGHRIVCCDSFGWNQQKNYTRAIEADATARGYVDTHAGHTYASPVDGPLPTRKRTWMSEWSPNGTTWNEAWDDGSGYDGFTVASAVHDALTKGNTSGYVYWYGASVGATRGLIQMDGANYHVSKRLWALANYSRFIRPGATRIGATASDTNLRLSAFRNTDGSVTVVALNAAGSATPVSFSLRNIGFTTGTVTPYLTDGSRSTARQSAVPVTGGSLKATVPARSLVTYTIKR</sequence>
<evidence type="ECO:0008006" key="10">
    <source>
        <dbReference type="Google" id="ProtNLM"/>
    </source>
</evidence>
<feature type="domain" description="Glycosyl hydrolase family 30 beta sandwich" evidence="7">
    <location>
        <begin position="379"/>
        <end position="468"/>
    </location>
</feature>
<dbReference type="InterPro" id="IPR033453">
    <property type="entry name" value="Glyco_hydro_30_TIM-barrel"/>
</dbReference>
<dbReference type="SUPFAM" id="SSF51011">
    <property type="entry name" value="Glycosyl hydrolase domain"/>
    <property type="match status" value="1"/>
</dbReference>
<dbReference type="InterPro" id="IPR033452">
    <property type="entry name" value="GH30_C"/>
</dbReference>
<dbReference type="EMBL" id="CP021978">
    <property type="protein sequence ID" value="QCD55528.1"/>
    <property type="molecule type" value="Genomic_DNA"/>
</dbReference>
<evidence type="ECO:0000313" key="9">
    <source>
        <dbReference type="Proteomes" id="UP000495940"/>
    </source>
</evidence>
<dbReference type="Gene3D" id="3.20.20.80">
    <property type="entry name" value="Glycosidases"/>
    <property type="match status" value="1"/>
</dbReference>
<protein>
    <recommendedName>
        <fullName evidence="10">Ricin B lectin domain-containing protein</fullName>
    </recommendedName>
</protein>
<evidence type="ECO:0000256" key="1">
    <source>
        <dbReference type="ARBA" id="ARBA00005382"/>
    </source>
</evidence>
<dbReference type="AlphaFoldDB" id="A0A6G5RBQ0"/>
<feature type="signal peptide" evidence="5">
    <location>
        <begin position="1"/>
        <end position="29"/>
    </location>
</feature>
<reference evidence="8 9" key="1">
    <citation type="submission" date="2017-06" db="EMBL/GenBank/DDBJ databases">
        <title>Complete Genome Sequence of Streptomyces hawaiiensis NRRL 15010 and insights into acyldepsipeptides biosynthesis.</title>
        <authorList>
            <person name="Mariita R.M."/>
            <person name="Sello J.K."/>
        </authorList>
    </citation>
    <scope>NUCLEOTIDE SEQUENCE [LARGE SCALE GENOMIC DNA]</scope>
    <source>
        <strain evidence="8 9">ATCC 12236</strain>
    </source>
</reference>
<accession>A0A6G5RBQ0</accession>
<dbReference type="InterPro" id="IPR017853">
    <property type="entry name" value="GH"/>
</dbReference>
<dbReference type="Gene3D" id="2.60.40.1180">
    <property type="entry name" value="Golgi alpha-mannosidase II"/>
    <property type="match status" value="1"/>
</dbReference>
<feature type="chain" id="PRO_5038578884" description="Ricin B lectin domain-containing protein" evidence="5">
    <location>
        <begin position="30"/>
        <end position="472"/>
    </location>
</feature>
<dbReference type="PANTHER" id="PTHR11069">
    <property type="entry name" value="GLUCOSYLCERAMIDASE"/>
    <property type="match status" value="1"/>
</dbReference>
<evidence type="ECO:0000256" key="4">
    <source>
        <dbReference type="RuleBase" id="RU361188"/>
    </source>
</evidence>
<dbReference type="InterPro" id="IPR001139">
    <property type="entry name" value="Glyco_hydro_30"/>
</dbReference>